<reference evidence="1" key="1">
    <citation type="submission" date="2020-10" db="EMBL/GenBank/DDBJ databases">
        <authorList>
            <person name="Gilroy R."/>
        </authorList>
    </citation>
    <scope>NUCLEOTIDE SEQUENCE</scope>
    <source>
        <strain evidence="1">6276</strain>
    </source>
</reference>
<dbReference type="Proteomes" id="UP000823928">
    <property type="component" value="Unassembled WGS sequence"/>
</dbReference>
<dbReference type="EMBL" id="DVIU01000091">
    <property type="protein sequence ID" value="HIS35843.1"/>
    <property type="molecule type" value="Genomic_DNA"/>
</dbReference>
<dbReference type="InterPro" id="IPR047729">
    <property type="entry name" value="Sce7726-like"/>
</dbReference>
<comment type="caution">
    <text evidence="1">The sequence shown here is derived from an EMBL/GenBank/DDBJ whole genome shotgun (WGS) entry which is preliminary data.</text>
</comment>
<protein>
    <submittedName>
        <fullName evidence="1">Sce7726 family protein</fullName>
    </submittedName>
</protein>
<dbReference type="NCBIfam" id="NF033832">
    <property type="entry name" value="sce7726_fam"/>
    <property type="match status" value="1"/>
</dbReference>
<accession>A0A9D1EXW0</accession>
<reference evidence="1" key="2">
    <citation type="journal article" date="2021" name="PeerJ">
        <title>Extensive microbial diversity within the chicken gut microbiome revealed by metagenomics and culture.</title>
        <authorList>
            <person name="Gilroy R."/>
            <person name="Ravi A."/>
            <person name="Getino M."/>
            <person name="Pursley I."/>
            <person name="Horton D.L."/>
            <person name="Alikhan N.F."/>
            <person name="Baker D."/>
            <person name="Gharbi K."/>
            <person name="Hall N."/>
            <person name="Watson M."/>
            <person name="Adriaenssens E.M."/>
            <person name="Foster-Nyarko E."/>
            <person name="Jarju S."/>
            <person name="Secka A."/>
            <person name="Antonio M."/>
            <person name="Oren A."/>
            <person name="Chaudhuri R.R."/>
            <person name="La Ragione R."/>
            <person name="Hildebrand F."/>
            <person name="Pallen M.J."/>
        </authorList>
    </citation>
    <scope>NUCLEOTIDE SEQUENCE</scope>
    <source>
        <strain evidence="1">6276</strain>
    </source>
</reference>
<organism evidence="1 2">
    <name type="scientific">Candidatus Scatousia excrementigallinarum</name>
    <dbReference type="NCBI Taxonomy" id="2840935"/>
    <lineage>
        <taxon>Bacteria</taxon>
        <taxon>Candidatus Scatousia</taxon>
    </lineage>
</organism>
<dbReference type="AlphaFoldDB" id="A0A9D1EXW0"/>
<gene>
    <name evidence="1" type="ORF">IAC10_04340</name>
</gene>
<evidence type="ECO:0000313" key="1">
    <source>
        <dbReference type="EMBL" id="HIS35843.1"/>
    </source>
</evidence>
<evidence type="ECO:0000313" key="2">
    <source>
        <dbReference type="Proteomes" id="UP000823928"/>
    </source>
</evidence>
<name>A0A9D1EXW0_9BACT</name>
<sequence>MSDNCKSINRVFSRKVIEDLISKGNSPIFDSVVTRYINDPESKTYGEIISEIYSYLGQSNRNEYYYMNTLLNKLLVGIHNVNTTTALSQVRIGNHIADFVMINGEGRVYEIKSDLDNFERLNDQLYDYFKAFSKVSVLASEHERDHVERVLDKLGDLGDLVGIYVLSEDDKIFSKVRSREPKEFTELLDHRCIFTLLRKREYENILLSYFGSLPQVAPVFYFKECLRLFSQIPILIAQNLAFQELKKRNKITKTNFESIPNTLKSIVYFAHLANKIPIIENLLQSQYQGG</sequence>
<proteinExistence type="predicted"/>